<accession>A0AAP0X602</accession>
<evidence type="ECO:0000313" key="2">
    <source>
        <dbReference type="EMBL" id="KAK9290767.1"/>
    </source>
</evidence>
<dbReference type="EMBL" id="JBBPBK010000002">
    <property type="protein sequence ID" value="KAK9290767.1"/>
    <property type="molecule type" value="Genomic_DNA"/>
</dbReference>
<evidence type="ECO:0000313" key="3">
    <source>
        <dbReference type="Proteomes" id="UP001415857"/>
    </source>
</evidence>
<dbReference type="SUPFAM" id="SSF54518">
    <property type="entry name" value="Tubby C-terminal domain-like"/>
    <property type="match status" value="1"/>
</dbReference>
<dbReference type="Proteomes" id="UP001415857">
    <property type="component" value="Unassembled WGS sequence"/>
</dbReference>
<comment type="similarity">
    <text evidence="1">Belongs to the LOR family.</text>
</comment>
<protein>
    <recommendedName>
        <fullName evidence="4">Protein LURP-one-related 5-like</fullName>
    </recommendedName>
</protein>
<keyword evidence="3" id="KW-1185">Reference proteome</keyword>
<dbReference type="InterPro" id="IPR038595">
    <property type="entry name" value="LOR_sf"/>
</dbReference>
<sequence>MSCRIHPAAEIKCRNLLTKSESVDNNEESSHNPPCRPSVLTVWKRSSMSFQGTDGFTVFDGHGRLAFRVDNYSRKNECVAGGGLVLMDGAGKALLTLKPQIFSMQHQWNGYGGGDDNGCGGKSDPILCKVFSMRRRSALVQRQSEDEAEVFMMHGAAGRCGTGSKKQHPDFRISGSFRRRNCKITSPTGELVANIARKKVIVNTTILLSDDVFSLVIQPGFHSHLIMAFLIILDRISAKPFVPAFCS</sequence>
<dbReference type="Gene3D" id="2.40.160.200">
    <property type="entry name" value="LURP1-related"/>
    <property type="match status" value="1"/>
</dbReference>
<evidence type="ECO:0000256" key="1">
    <source>
        <dbReference type="ARBA" id="ARBA00005437"/>
    </source>
</evidence>
<evidence type="ECO:0008006" key="4">
    <source>
        <dbReference type="Google" id="ProtNLM"/>
    </source>
</evidence>
<name>A0AAP0X602_LIQFO</name>
<dbReference type="PANTHER" id="PTHR31087">
    <property type="match status" value="1"/>
</dbReference>
<dbReference type="PANTHER" id="PTHR31087:SF95">
    <property type="entry name" value="EXPRESSED PROTEIN"/>
    <property type="match status" value="1"/>
</dbReference>
<dbReference type="InterPro" id="IPR025659">
    <property type="entry name" value="Tubby-like_C"/>
</dbReference>
<proteinExistence type="inferred from homology"/>
<comment type="caution">
    <text evidence="2">The sequence shown here is derived from an EMBL/GenBank/DDBJ whole genome shotgun (WGS) entry which is preliminary data.</text>
</comment>
<dbReference type="Pfam" id="PF04525">
    <property type="entry name" value="LOR"/>
    <property type="match status" value="1"/>
</dbReference>
<reference evidence="2 3" key="1">
    <citation type="journal article" date="2024" name="Plant J.">
        <title>Genome sequences and population genomics reveal climatic adaptation and genomic divergence between two closely related sweetgum species.</title>
        <authorList>
            <person name="Xu W.Q."/>
            <person name="Ren C.Q."/>
            <person name="Zhang X.Y."/>
            <person name="Comes H.P."/>
            <person name="Liu X.H."/>
            <person name="Li Y.G."/>
            <person name="Kettle C.J."/>
            <person name="Jalonen R."/>
            <person name="Gaisberger H."/>
            <person name="Ma Y.Z."/>
            <person name="Qiu Y.X."/>
        </authorList>
    </citation>
    <scope>NUCLEOTIDE SEQUENCE [LARGE SCALE GENOMIC DNA]</scope>
    <source>
        <strain evidence="2">Hangzhou</strain>
    </source>
</reference>
<dbReference type="AlphaFoldDB" id="A0AAP0X602"/>
<gene>
    <name evidence="2" type="ORF">L1049_008943</name>
</gene>
<dbReference type="InterPro" id="IPR007612">
    <property type="entry name" value="LOR"/>
</dbReference>
<organism evidence="2 3">
    <name type="scientific">Liquidambar formosana</name>
    <name type="common">Formosan gum</name>
    <dbReference type="NCBI Taxonomy" id="63359"/>
    <lineage>
        <taxon>Eukaryota</taxon>
        <taxon>Viridiplantae</taxon>
        <taxon>Streptophyta</taxon>
        <taxon>Embryophyta</taxon>
        <taxon>Tracheophyta</taxon>
        <taxon>Spermatophyta</taxon>
        <taxon>Magnoliopsida</taxon>
        <taxon>eudicotyledons</taxon>
        <taxon>Gunneridae</taxon>
        <taxon>Pentapetalae</taxon>
        <taxon>Saxifragales</taxon>
        <taxon>Altingiaceae</taxon>
        <taxon>Liquidambar</taxon>
    </lineage>
</organism>